<dbReference type="Pfam" id="PF03480">
    <property type="entry name" value="DctP"/>
    <property type="match status" value="1"/>
</dbReference>
<dbReference type="PANTHER" id="PTHR33376">
    <property type="match status" value="1"/>
</dbReference>
<dbReference type="EMBL" id="VTPY01000001">
    <property type="protein sequence ID" value="KAA0014587.1"/>
    <property type="molecule type" value="Genomic_DNA"/>
</dbReference>
<dbReference type="SUPFAM" id="SSF53850">
    <property type="entry name" value="Periplasmic binding protein-like II"/>
    <property type="match status" value="1"/>
</dbReference>
<dbReference type="PANTHER" id="PTHR33376:SF15">
    <property type="entry name" value="BLL6794 PROTEIN"/>
    <property type="match status" value="1"/>
</dbReference>
<evidence type="ECO:0000313" key="4">
    <source>
        <dbReference type="Proteomes" id="UP000486760"/>
    </source>
</evidence>
<sequence length="374" mass="40418">MKTTSKALAVSAMLAIPTLASAQYIANVGWAPTHIITKNAYLDMAESLKEASGGDLMLEVYTGGSLIDVRSTLQGVSNGIAQVGFVTGAYLPSDLPLNNVIADMAFVADDPTAAALAFTEVNFTEPKLRDEWQDNGVLFGGGYSTPVYKFICNTPVETPDDLKGLKIRTAGASHIRWVEHMGAVPVSVPFSEVYTGLQLGSIDCAMADTTSLVSGFRIAEVAKHVTELPMGTHTSGATWVMNPGFWQGLSAEQKSVLFDEFAQAIARMQVDYEQQADRNLELGINEHGVELVEPSDELQQALAAFNEAYINTLADVSMENRGVNDPTDIIDAYLAAEARWKERLAEVDRHDTEAIASLLKEAVYDQLDLASYGL</sequence>
<feature type="signal peptide" evidence="2">
    <location>
        <begin position="1"/>
        <end position="22"/>
    </location>
</feature>
<organism evidence="3 4">
    <name type="scientific">Billgrantia pellis</name>
    <dbReference type="NCBI Taxonomy" id="2606936"/>
    <lineage>
        <taxon>Bacteria</taxon>
        <taxon>Pseudomonadati</taxon>
        <taxon>Pseudomonadota</taxon>
        <taxon>Gammaproteobacteria</taxon>
        <taxon>Oceanospirillales</taxon>
        <taxon>Halomonadaceae</taxon>
        <taxon>Billgrantia</taxon>
    </lineage>
</organism>
<reference evidence="3 4" key="1">
    <citation type="submission" date="2019-08" db="EMBL/GenBank/DDBJ databases">
        <title>Bioinformatics analysis of the strain L3 and L5.</title>
        <authorList>
            <person name="Li X."/>
        </authorList>
    </citation>
    <scope>NUCLEOTIDE SEQUENCE [LARGE SCALE GENOMIC DNA]</scope>
    <source>
        <strain evidence="3 4">L5</strain>
    </source>
</reference>
<name>A0A7V7G4G6_9GAMM</name>
<evidence type="ECO:0000256" key="2">
    <source>
        <dbReference type="SAM" id="SignalP"/>
    </source>
</evidence>
<feature type="chain" id="PRO_5031363911" evidence="2">
    <location>
        <begin position="23"/>
        <end position="374"/>
    </location>
</feature>
<evidence type="ECO:0000313" key="3">
    <source>
        <dbReference type="EMBL" id="KAA0014587.1"/>
    </source>
</evidence>
<dbReference type="GO" id="GO:0055085">
    <property type="term" value="P:transmembrane transport"/>
    <property type="evidence" value="ECO:0007669"/>
    <property type="project" value="InterPro"/>
</dbReference>
<comment type="caution">
    <text evidence="3">The sequence shown here is derived from an EMBL/GenBank/DDBJ whole genome shotgun (WGS) entry which is preliminary data.</text>
</comment>
<evidence type="ECO:0000256" key="1">
    <source>
        <dbReference type="ARBA" id="ARBA00022729"/>
    </source>
</evidence>
<gene>
    <name evidence="3" type="ORF">F0A17_02780</name>
</gene>
<accession>A0A7V7G4G6</accession>
<proteinExistence type="predicted"/>
<dbReference type="CDD" id="cd13666">
    <property type="entry name" value="PBP2_TRAP_DctP_like_1"/>
    <property type="match status" value="1"/>
</dbReference>
<keyword evidence="4" id="KW-1185">Reference proteome</keyword>
<dbReference type="NCBIfam" id="NF037995">
    <property type="entry name" value="TRAP_S1"/>
    <property type="match status" value="1"/>
</dbReference>
<dbReference type="Gene3D" id="3.40.190.170">
    <property type="entry name" value="Bacterial extracellular solute-binding protein, family 7"/>
    <property type="match status" value="1"/>
</dbReference>
<dbReference type="Proteomes" id="UP000486760">
    <property type="component" value="Unassembled WGS sequence"/>
</dbReference>
<dbReference type="InterPro" id="IPR018389">
    <property type="entry name" value="DctP_fam"/>
</dbReference>
<dbReference type="RefSeq" id="WP_149326797.1">
    <property type="nucleotide sequence ID" value="NZ_VTPY01000001.1"/>
</dbReference>
<dbReference type="AlphaFoldDB" id="A0A7V7G4G6"/>
<keyword evidence="1 2" id="KW-0732">Signal</keyword>
<protein>
    <submittedName>
        <fullName evidence="3">C4-dicarboxylate ABC transporter substrate-binding protein</fullName>
    </submittedName>
</protein>
<dbReference type="InterPro" id="IPR038404">
    <property type="entry name" value="TRAP_DctP_sf"/>
</dbReference>